<evidence type="ECO:0000256" key="2">
    <source>
        <dbReference type="SAM" id="MobiDB-lite"/>
    </source>
</evidence>
<organism evidence="3 4">
    <name type="scientific">Trichophyton soudanense CBS 452.61</name>
    <dbReference type="NCBI Taxonomy" id="1215331"/>
    <lineage>
        <taxon>Eukaryota</taxon>
        <taxon>Fungi</taxon>
        <taxon>Dikarya</taxon>
        <taxon>Ascomycota</taxon>
        <taxon>Pezizomycotina</taxon>
        <taxon>Eurotiomycetes</taxon>
        <taxon>Eurotiomycetidae</taxon>
        <taxon>Onygenales</taxon>
        <taxon>Arthrodermataceae</taxon>
        <taxon>Trichophyton</taxon>
    </lineage>
</organism>
<dbReference type="InterPro" id="IPR002110">
    <property type="entry name" value="Ankyrin_rpt"/>
</dbReference>
<feature type="repeat" description="ANK" evidence="1">
    <location>
        <begin position="11"/>
        <end position="44"/>
    </location>
</feature>
<keyword evidence="4" id="KW-1185">Reference proteome</keyword>
<evidence type="ECO:0000313" key="4">
    <source>
        <dbReference type="Proteomes" id="UP000023623"/>
    </source>
</evidence>
<dbReference type="PROSITE" id="PS50297">
    <property type="entry name" value="ANK_REP_REGION"/>
    <property type="match status" value="1"/>
</dbReference>
<gene>
    <name evidence="3" type="ORF">H105_08035</name>
</gene>
<sequence>MESNFNPRTHDGDTPLSLAAQHGRVEIVEIALSQAGVEVKEGDSERSTPFAHAATICWERNLG</sequence>
<reference evidence="3 4" key="1">
    <citation type="submission" date="2014-02" db="EMBL/GenBank/DDBJ databases">
        <title>The Genome Sequence of Trichophyton rubrum (morphotype soudanense) CBS 452.61.</title>
        <authorList>
            <consortium name="The Broad Institute Genomics Platform"/>
            <person name="Cuomo C.A."/>
            <person name="White T.C."/>
            <person name="Graser Y."/>
            <person name="Martinez-Rossi N."/>
            <person name="Heitman J."/>
            <person name="Young S.K."/>
            <person name="Zeng Q."/>
            <person name="Gargeya S."/>
            <person name="Abouelleil A."/>
            <person name="Alvarado L."/>
            <person name="Chapman S.B."/>
            <person name="Gainer-Dewar J."/>
            <person name="Goldberg J."/>
            <person name="Griggs A."/>
            <person name="Gujja S."/>
            <person name="Hansen M."/>
            <person name="Howarth C."/>
            <person name="Imamovic A."/>
            <person name="Larimer J."/>
            <person name="Martinez D."/>
            <person name="Murphy C."/>
            <person name="Pearson M.D."/>
            <person name="Persinoti G."/>
            <person name="Poon T."/>
            <person name="Priest M."/>
            <person name="Roberts A.D."/>
            <person name="Saif S."/>
            <person name="Shea T.D."/>
            <person name="Sykes S.N."/>
            <person name="Wortman J."/>
            <person name="Nusbaum C."/>
            <person name="Birren B."/>
        </authorList>
    </citation>
    <scope>NUCLEOTIDE SEQUENCE [LARGE SCALE GENOMIC DNA]</scope>
    <source>
        <strain evidence="3 4">CBS 452.61</strain>
    </source>
</reference>
<evidence type="ECO:0000313" key="3">
    <source>
        <dbReference type="EMBL" id="EZF69588.1"/>
    </source>
</evidence>
<protein>
    <submittedName>
        <fullName evidence="3">Uncharacterized protein</fullName>
    </submittedName>
</protein>
<dbReference type="Proteomes" id="UP000023623">
    <property type="component" value="Unassembled WGS sequence"/>
</dbReference>
<dbReference type="PROSITE" id="PS50088">
    <property type="entry name" value="ANK_REPEAT"/>
    <property type="match status" value="1"/>
</dbReference>
<evidence type="ECO:0000256" key="1">
    <source>
        <dbReference type="PROSITE-ProRule" id="PRU00023"/>
    </source>
</evidence>
<dbReference type="SUPFAM" id="SSF48403">
    <property type="entry name" value="Ankyrin repeat"/>
    <property type="match status" value="1"/>
</dbReference>
<dbReference type="AlphaFoldDB" id="A0A022XGW8"/>
<feature type="region of interest" description="Disordered" evidence="2">
    <location>
        <begin position="1"/>
        <end position="20"/>
    </location>
</feature>
<proteinExistence type="predicted"/>
<dbReference type="InterPro" id="IPR036770">
    <property type="entry name" value="Ankyrin_rpt-contain_sf"/>
</dbReference>
<dbReference type="Pfam" id="PF12796">
    <property type="entry name" value="Ank_2"/>
    <property type="match status" value="1"/>
</dbReference>
<accession>A0A022XGW8</accession>
<dbReference type="HOGENOM" id="CLU_2887447_0_0_1"/>
<dbReference type="EMBL" id="KK208930">
    <property type="protein sequence ID" value="EZF69588.1"/>
    <property type="molecule type" value="Genomic_DNA"/>
</dbReference>
<dbReference type="Gene3D" id="1.25.40.20">
    <property type="entry name" value="Ankyrin repeat-containing domain"/>
    <property type="match status" value="1"/>
</dbReference>
<keyword evidence="1" id="KW-0040">ANK repeat</keyword>
<name>A0A022XGW8_TRISD</name>